<evidence type="ECO:0000313" key="3">
    <source>
        <dbReference type="Proteomes" id="UP000076420"/>
    </source>
</evidence>
<dbReference type="EnsemblMetazoa" id="BGLB024786-RA">
    <property type="protein sequence ID" value="BGLB024786-PA"/>
    <property type="gene ID" value="BGLB024786"/>
</dbReference>
<dbReference type="VEuPathDB" id="VectorBase:BGLB024786"/>
<dbReference type="InterPro" id="IPR036445">
    <property type="entry name" value="GPCR_2_extracell_dom_sf"/>
</dbReference>
<dbReference type="VEuPathDB" id="VectorBase:BGLAX_033461"/>
<dbReference type="AlphaFoldDB" id="A0A2C9KXX9"/>
<dbReference type="InterPro" id="IPR001879">
    <property type="entry name" value="GPCR_2_extracellular_dom"/>
</dbReference>
<feature type="domain" description="G-protein coupled receptors family 2 profile 1" evidence="1">
    <location>
        <begin position="15"/>
        <end position="107"/>
    </location>
</feature>
<dbReference type="Proteomes" id="UP000076420">
    <property type="component" value="Unassembled WGS sequence"/>
</dbReference>
<dbReference type="GO" id="GO:0004930">
    <property type="term" value="F:G protein-coupled receptor activity"/>
    <property type="evidence" value="ECO:0007669"/>
    <property type="project" value="InterPro"/>
</dbReference>
<name>A0A2C9KXX9_BIOGL</name>
<sequence length="378" mass="42572">MTSDDNIFVGNVTLMCSLNAKSKQDLWIGKIEVYILDITPDAVCKEEKDNFMGSQMTWFTTIADKVDEQQCPYNTEGRAKRNCIADRDSPTGGLWTRPDLSHCSHVEMRDIAQQIMSVISKSDNQQNIVDVINRLRTFTSLDAVESQETFPLYPGDLLEAAKQLTLIKDAALNIRAIHSNLAVKLIELFIKTEDNILDPKALDILQNAQSLDAVLDSLSSCAVLWRFQGNVDCVYSLARERKTDQILHHIFRMIFNFDTVLSCAVYLVFGDNFRRVFCKLYFSRCMGALRSDTSANDSSNHSHFTTLASNSIAQNDRGSADSHALLPAQDLSLRNAHKFADLERYPQTSNPTNAEVRSSPYKFLLKKTDAQTCDFLEA</sequence>
<dbReference type="Gene3D" id="4.10.1240.10">
    <property type="entry name" value="GPCR, family 2, extracellular hormone receptor domain"/>
    <property type="match status" value="1"/>
</dbReference>
<accession>A0A2C9KXX9</accession>
<dbReference type="GO" id="GO:0016020">
    <property type="term" value="C:membrane"/>
    <property type="evidence" value="ECO:0007669"/>
    <property type="project" value="InterPro"/>
</dbReference>
<dbReference type="STRING" id="6526.A0A2C9KXX9"/>
<reference evidence="2" key="1">
    <citation type="submission" date="2020-05" db="UniProtKB">
        <authorList>
            <consortium name="EnsemblMetazoa"/>
        </authorList>
    </citation>
    <scope>IDENTIFICATION</scope>
    <source>
        <strain evidence="2">BB02</strain>
    </source>
</reference>
<organism evidence="2 3">
    <name type="scientific">Biomphalaria glabrata</name>
    <name type="common">Bloodfluke planorb</name>
    <name type="synonym">Freshwater snail</name>
    <dbReference type="NCBI Taxonomy" id="6526"/>
    <lineage>
        <taxon>Eukaryota</taxon>
        <taxon>Metazoa</taxon>
        <taxon>Spiralia</taxon>
        <taxon>Lophotrochozoa</taxon>
        <taxon>Mollusca</taxon>
        <taxon>Gastropoda</taxon>
        <taxon>Heterobranchia</taxon>
        <taxon>Euthyneura</taxon>
        <taxon>Panpulmonata</taxon>
        <taxon>Hygrophila</taxon>
        <taxon>Lymnaeoidea</taxon>
        <taxon>Planorbidae</taxon>
        <taxon>Biomphalaria</taxon>
    </lineage>
</organism>
<evidence type="ECO:0000313" key="2">
    <source>
        <dbReference type="EnsemblMetazoa" id="BGLB024786-PA"/>
    </source>
</evidence>
<dbReference type="PROSITE" id="PS50227">
    <property type="entry name" value="G_PROTEIN_RECEP_F2_3"/>
    <property type="match status" value="1"/>
</dbReference>
<gene>
    <name evidence="2" type="primary">106059528</name>
</gene>
<evidence type="ECO:0000259" key="1">
    <source>
        <dbReference type="PROSITE" id="PS50227"/>
    </source>
</evidence>
<protein>
    <recommendedName>
        <fullName evidence="1">G-protein coupled receptors family 2 profile 1 domain-containing protein</fullName>
    </recommendedName>
</protein>
<dbReference type="VEuPathDB" id="VectorBase:BGLAX_042507"/>
<proteinExistence type="predicted"/>
<dbReference type="KEGG" id="bgt:106059528"/>